<sequence>MFRISSLKSPVSSKARLIRKFFWNDRKDTEASAEFSLTSPTPSISLSTCYPNSSSRRPSVTLHRHYSPRSPRSSGTLLSGWQHDTSSSPRSLACFDHVNSFSLPC</sequence>
<feature type="region of interest" description="Disordered" evidence="1">
    <location>
        <begin position="37"/>
        <end position="91"/>
    </location>
</feature>
<dbReference type="Proteomes" id="UP000784294">
    <property type="component" value="Unassembled WGS sequence"/>
</dbReference>
<evidence type="ECO:0000313" key="3">
    <source>
        <dbReference type="Proteomes" id="UP000784294"/>
    </source>
</evidence>
<evidence type="ECO:0000256" key="1">
    <source>
        <dbReference type="SAM" id="MobiDB-lite"/>
    </source>
</evidence>
<feature type="compositionally biased region" description="Polar residues" evidence="1">
    <location>
        <begin position="75"/>
        <end position="90"/>
    </location>
</feature>
<organism evidence="2 3">
    <name type="scientific">Protopolystoma xenopodis</name>
    <dbReference type="NCBI Taxonomy" id="117903"/>
    <lineage>
        <taxon>Eukaryota</taxon>
        <taxon>Metazoa</taxon>
        <taxon>Spiralia</taxon>
        <taxon>Lophotrochozoa</taxon>
        <taxon>Platyhelminthes</taxon>
        <taxon>Monogenea</taxon>
        <taxon>Polyopisthocotylea</taxon>
        <taxon>Polystomatidea</taxon>
        <taxon>Polystomatidae</taxon>
        <taxon>Protopolystoma</taxon>
    </lineage>
</organism>
<feature type="compositionally biased region" description="Polar residues" evidence="1">
    <location>
        <begin position="49"/>
        <end position="58"/>
    </location>
</feature>
<accession>A0A448WZC7</accession>
<feature type="non-terminal residue" evidence="2">
    <location>
        <position position="1"/>
    </location>
</feature>
<dbReference type="EMBL" id="CAAALY010065535">
    <property type="protein sequence ID" value="VEL24050.1"/>
    <property type="molecule type" value="Genomic_DNA"/>
</dbReference>
<feature type="compositionally biased region" description="Low complexity" evidence="1">
    <location>
        <begin position="37"/>
        <end position="48"/>
    </location>
</feature>
<dbReference type="AlphaFoldDB" id="A0A448WZC7"/>
<proteinExistence type="predicted"/>
<protein>
    <submittedName>
        <fullName evidence="2">Uncharacterized protein</fullName>
    </submittedName>
</protein>
<evidence type="ECO:0000313" key="2">
    <source>
        <dbReference type="EMBL" id="VEL24050.1"/>
    </source>
</evidence>
<gene>
    <name evidence="2" type="ORF">PXEA_LOCUS17490</name>
</gene>
<reference evidence="2" key="1">
    <citation type="submission" date="2018-11" db="EMBL/GenBank/DDBJ databases">
        <authorList>
            <consortium name="Pathogen Informatics"/>
        </authorList>
    </citation>
    <scope>NUCLEOTIDE SEQUENCE</scope>
</reference>
<name>A0A448WZC7_9PLAT</name>
<keyword evidence="3" id="KW-1185">Reference proteome</keyword>
<comment type="caution">
    <text evidence="2">The sequence shown here is derived from an EMBL/GenBank/DDBJ whole genome shotgun (WGS) entry which is preliminary data.</text>
</comment>